<organism evidence="7 8">
    <name type="scientific">Dioscorea zingiberensis</name>
    <dbReference type="NCBI Taxonomy" id="325984"/>
    <lineage>
        <taxon>Eukaryota</taxon>
        <taxon>Viridiplantae</taxon>
        <taxon>Streptophyta</taxon>
        <taxon>Embryophyta</taxon>
        <taxon>Tracheophyta</taxon>
        <taxon>Spermatophyta</taxon>
        <taxon>Magnoliopsida</taxon>
        <taxon>Liliopsida</taxon>
        <taxon>Dioscoreales</taxon>
        <taxon>Dioscoreaceae</taxon>
        <taxon>Dioscorea</taxon>
    </lineage>
</organism>
<evidence type="ECO:0000313" key="7">
    <source>
        <dbReference type="EMBL" id="KAJ0987007.1"/>
    </source>
</evidence>
<comment type="subcellular location">
    <subcellularLocation>
        <location evidence="1">Cytoplasm</location>
    </subcellularLocation>
</comment>
<accession>A0A9D5D9Q0</accession>
<keyword evidence="4" id="KW-0963">Cytoplasm</keyword>
<reference evidence="7" key="2">
    <citation type="journal article" date="2022" name="Hortic Res">
        <title>The genome of Dioscorea zingiberensis sheds light on the biosynthesis, origin and evolution of the medicinally important diosgenin saponins.</title>
        <authorList>
            <person name="Li Y."/>
            <person name="Tan C."/>
            <person name="Li Z."/>
            <person name="Guo J."/>
            <person name="Li S."/>
            <person name="Chen X."/>
            <person name="Wang C."/>
            <person name="Dai X."/>
            <person name="Yang H."/>
            <person name="Song W."/>
            <person name="Hou L."/>
            <person name="Xu J."/>
            <person name="Tong Z."/>
            <person name="Xu A."/>
            <person name="Yuan X."/>
            <person name="Wang W."/>
            <person name="Yang Q."/>
            <person name="Chen L."/>
            <person name="Sun Z."/>
            <person name="Wang K."/>
            <person name="Pan B."/>
            <person name="Chen J."/>
            <person name="Bao Y."/>
            <person name="Liu F."/>
            <person name="Qi X."/>
            <person name="Gang D.R."/>
            <person name="Wen J."/>
            <person name="Li J."/>
        </authorList>
    </citation>
    <scope>NUCLEOTIDE SEQUENCE</scope>
    <source>
        <strain evidence="7">Dzin_1.0</strain>
    </source>
</reference>
<dbReference type="SMART" id="SM00554">
    <property type="entry name" value="FAS1"/>
    <property type="match status" value="1"/>
</dbReference>
<evidence type="ECO:0000256" key="4">
    <source>
        <dbReference type="ARBA" id="ARBA00022490"/>
    </source>
</evidence>
<dbReference type="AlphaFoldDB" id="A0A9D5D9Q0"/>
<sequence length="562" mass="61569">MSLAVGALSSCSKDMGFDENKDKNGVLAMKEVEEKRGEGQCELEEEEEEEEEEKLNLPRQMSEASLYATEEEEEDEEGKSVKGIDLGPQLSLKDQIEKDKDDESLRRWKEQLLGSVDLNSVGENLEPEVNIMSLSIQSPGRPDIVLPIPIVPNAKGLWFTLKEGCQYKLKFTFSVSNNIVSGLKYSNTVWKTGVKVDSTKEMLGTFSPQDEPYICEVPEDTTPSGIFARGSYSARTKFVDDDGKCYLELNYTFDIRKEERKNLSLVGCNLCGHLLHLCPFINSPLHTPISIAIVLHLLGHYRGAQESESMALTTIFVAILLALSARLTISKTVDSLTPAPAPAPQFVNLTELLSNAGPFHTFLNYLTQTQVLQTFQNQANNTVQGVTIFVPKDSAFSSLKKPDLSKITQDQLKTLLLYHALPKYYSFTDFKNLSNDNPVSTFAGGQNTLNVTDASGLIRVNCGWSNQKISSSVYSSYPAAVYQVDHVLIPEAVFGIAPPLPPAPAPAPDLTPPSDLSPSAKELAPKSSESANTESPSFSNVISAGVLSYFATAFSAVLMILL</sequence>
<dbReference type="GO" id="GO:0016020">
    <property type="term" value="C:membrane"/>
    <property type="evidence" value="ECO:0007669"/>
    <property type="project" value="TreeGrafter"/>
</dbReference>
<dbReference type="PANTHER" id="PTHR10980:SF3">
    <property type="entry name" value="LD16419P"/>
    <property type="match status" value="1"/>
</dbReference>
<evidence type="ECO:0000313" key="8">
    <source>
        <dbReference type="Proteomes" id="UP001085076"/>
    </source>
</evidence>
<feature type="region of interest" description="Disordered" evidence="5">
    <location>
        <begin position="1"/>
        <end position="85"/>
    </location>
</feature>
<dbReference type="GO" id="GO:0005829">
    <property type="term" value="C:cytosol"/>
    <property type="evidence" value="ECO:0007669"/>
    <property type="project" value="TreeGrafter"/>
</dbReference>
<dbReference type="InterPro" id="IPR024792">
    <property type="entry name" value="RhoGDI_dom_sf"/>
</dbReference>
<dbReference type="Pfam" id="PF02115">
    <property type="entry name" value="Rho_GDI"/>
    <property type="match status" value="1"/>
</dbReference>
<dbReference type="Proteomes" id="UP001085076">
    <property type="component" value="Miscellaneous, Linkage group lg01"/>
</dbReference>
<dbReference type="Pfam" id="PF02469">
    <property type="entry name" value="Fasciclin"/>
    <property type="match status" value="1"/>
</dbReference>
<dbReference type="PROSITE" id="PS50213">
    <property type="entry name" value="FAS1"/>
    <property type="match status" value="1"/>
</dbReference>
<dbReference type="GO" id="GO:0005094">
    <property type="term" value="F:Rho GDP-dissociation inhibitor activity"/>
    <property type="evidence" value="ECO:0007669"/>
    <property type="project" value="InterPro"/>
</dbReference>
<dbReference type="PRINTS" id="PR00492">
    <property type="entry name" value="RHOGDI"/>
</dbReference>
<reference evidence="7" key="1">
    <citation type="submission" date="2021-03" db="EMBL/GenBank/DDBJ databases">
        <authorList>
            <person name="Li Z."/>
            <person name="Yang C."/>
        </authorList>
    </citation>
    <scope>NUCLEOTIDE SEQUENCE</scope>
    <source>
        <strain evidence="7">Dzin_1.0</strain>
        <tissue evidence="7">Leaf</tissue>
    </source>
</reference>
<dbReference type="PANTHER" id="PTHR10980">
    <property type="entry name" value="RHO GDP-DISSOCIATION INHIBITOR"/>
    <property type="match status" value="1"/>
</dbReference>
<dbReference type="SUPFAM" id="SSF81296">
    <property type="entry name" value="E set domains"/>
    <property type="match status" value="1"/>
</dbReference>
<keyword evidence="8" id="KW-1185">Reference proteome</keyword>
<dbReference type="InterPro" id="IPR000782">
    <property type="entry name" value="FAS1_domain"/>
</dbReference>
<feature type="region of interest" description="Disordered" evidence="5">
    <location>
        <begin position="504"/>
        <end position="536"/>
    </location>
</feature>
<dbReference type="InterPro" id="IPR036378">
    <property type="entry name" value="FAS1_dom_sf"/>
</dbReference>
<evidence type="ECO:0000256" key="5">
    <source>
        <dbReference type="SAM" id="MobiDB-lite"/>
    </source>
</evidence>
<comment type="similarity">
    <text evidence="3">Belongs to the Rho GDI family.</text>
</comment>
<gene>
    <name evidence="7" type="ORF">J5N97_005363</name>
</gene>
<protein>
    <recommendedName>
        <fullName evidence="6">FAS1 domain-containing protein</fullName>
    </recommendedName>
</protein>
<name>A0A9D5D9Q0_9LILI</name>
<comment type="caution">
    <text evidence="7">The sequence shown here is derived from an EMBL/GenBank/DDBJ whole genome shotgun (WGS) entry which is preliminary data.</text>
</comment>
<dbReference type="OrthoDB" id="1683373at2759"/>
<feature type="compositionally biased region" description="Basic and acidic residues" evidence="5">
    <location>
        <begin position="15"/>
        <end position="39"/>
    </location>
</feature>
<evidence type="ECO:0000256" key="1">
    <source>
        <dbReference type="ARBA" id="ARBA00004496"/>
    </source>
</evidence>
<proteinExistence type="inferred from homology"/>
<dbReference type="Gene3D" id="2.70.50.30">
    <property type="entry name" value="Coagulation Factor XIII, subunit A, domain 1"/>
    <property type="match status" value="1"/>
</dbReference>
<dbReference type="SUPFAM" id="SSF82153">
    <property type="entry name" value="FAS1 domain"/>
    <property type="match status" value="1"/>
</dbReference>
<feature type="compositionally biased region" description="Polar residues" evidence="5">
    <location>
        <begin position="527"/>
        <end position="536"/>
    </location>
</feature>
<dbReference type="FunFam" id="2.30.180.10:FF:000012">
    <property type="entry name" value="Fasciclin-like arabinogalactan protein 7"/>
    <property type="match status" value="1"/>
</dbReference>
<evidence type="ECO:0000256" key="3">
    <source>
        <dbReference type="ARBA" id="ARBA00009758"/>
    </source>
</evidence>
<dbReference type="EMBL" id="JAGGNH010000001">
    <property type="protein sequence ID" value="KAJ0987007.1"/>
    <property type="molecule type" value="Genomic_DNA"/>
</dbReference>
<comment type="similarity">
    <text evidence="2">Belongs to the fasciclin-like AGP family.</text>
</comment>
<feature type="domain" description="FAS1" evidence="6">
    <location>
        <begin position="346"/>
        <end position="488"/>
    </location>
</feature>
<dbReference type="InterPro" id="IPR000406">
    <property type="entry name" value="Rho_GDI"/>
</dbReference>
<dbReference type="Gene3D" id="2.30.180.10">
    <property type="entry name" value="FAS1 domain"/>
    <property type="match status" value="1"/>
</dbReference>
<evidence type="ECO:0000256" key="2">
    <source>
        <dbReference type="ARBA" id="ARBA00007843"/>
    </source>
</evidence>
<dbReference type="FunFam" id="2.70.50.30:FF:000002">
    <property type="entry name" value="Rho GDP-dissociation inhibitor 1"/>
    <property type="match status" value="1"/>
</dbReference>
<dbReference type="GO" id="GO:0007266">
    <property type="term" value="P:Rho protein signal transduction"/>
    <property type="evidence" value="ECO:0007669"/>
    <property type="project" value="InterPro"/>
</dbReference>
<evidence type="ECO:0000259" key="6">
    <source>
        <dbReference type="PROSITE" id="PS50213"/>
    </source>
</evidence>
<dbReference type="InterPro" id="IPR014756">
    <property type="entry name" value="Ig_E-set"/>
</dbReference>
<feature type="compositionally biased region" description="Acidic residues" evidence="5">
    <location>
        <begin position="41"/>
        <end position="53"/>
    </location>
</feature>